<dbReference type="Proteomes" id="UP001589775">
    <property type="component" value="Unassembled WGS sequence"/>
</dbReference>
<protein>
    <submittedName>
        <fullName evidence="1">Uncharacterized protein</fullName>
    </submittedName>
</protein>
<accession>A0ABV6EZN0</accession>
<keyword evidence="2" id="KW-1185">Reference proteome</keyword>
<proteinExistence type="predicted"/>
<gene>
    <name evidence="1" type="ORF">ACFFJ6_24605</name>
</gene>
<evidence type="ECO:0000313" key="1">
    <source>
        <dbReference type="EMBL" id="MFC0243687.1"/>
    </source>
</evidence>
<name>A0ABV6EZN0_9BRAD</name>
<organism evidence="1 2">
    <name type="scientific">Rhodopseudomonas telluris</name>
    <dbReference type="NCBI Taxonomy" id="644215"/>
    <lineage>
        <taxon>Bacteria</taxon>
        <taxon>Pseudomonadati</taxon>
        <taxon>Pseudomonadota</taxon>
        <taxon>Alphaproteobacteria</taxon>
        <taxon>Hyphomicrobiales</taxon>
        <taxon>Nitrobacteraceae</taxon>
        <taxon>Rhodopseudomonas</taxon>
    </lineage>
</organism>
<comment type="caution">
    <text evidence="1">The sequence shown here is derived from an EMBL/GenBank/DDBJ whole genome shotgun (WGS) entry which is preliminary data.</text>
</comment>
<dbReference type="RefSeq" id="WP_378392914.1">
    <property type="nucleotide sequence ID" value="NZ_JBHLWM010000012.1"/>
</dbReference>
<evidence type="ECO:0000313" key="2">
    <source>
        <dbReference type="Proteomes" id="UP001589775"/>
    </source>
</evidence>
<dbReference type="EMBL" id="JBHLWM010000012">
    <property type="protein sequence ID" value="MFC0243687.1"/>
    <property type="molecule type" value="Genomic_DNA"/>
</dbReference>
<sequence>MTVFTLTIDPMPALRADAKLKIDRAFNQAAVGSAHLDAAYAAKREIARRVADGDAAAAEALQDEAALRGVTAAALAADILTKPDTLADREARRQVALSEIRQASTPDDLKAVLGKYGASMGFAG</sequence>
<reference evidence="1 2" key="1">
    <citation type="submission" date="2024-09" db="EMBL/GenBank/DDBJ databases">
        <authorList>
            <person name="Sun Q."/>
            <person name="Mori K."/>
        </authorList>
    </citation>
    <scope>NUCLEOTIDE SEQUENCE [LARGE SCALE GENOMIC DNA]</scope>
    <source>
        <strain evidence="1 2">KCTC 23279</strain>
    </source>
</reference>